<evidence type="ECO:0000259" key="1">
    <source>
        <dbReference type="SMART" id="SM00579"/>
    </source>
</evidence>
<reference evidence="2" key="1">
    <citation type="submission" date="2023-12" db="EMBL/GenBank/DDBJ databases">
        <title>Genome assembly of Anisodus tanguticus.</title>
        <authorList>
            <person name="Wang Y.-J."/>
        </authorList>
    </citation>
    <scope>NUCLEOTIDE SEQUENCE</scope>
    <source>
        <strain evidence="2">KB-2021</strain>
        <tissue evidence="2">Leaf</tissue>
    </source>
</reference>
<sequence length="126" mass="14260">MSGNIVLSFVFRVWSYLPKLDITNKVDTTLNSESALPLEHVYWKKKELSNSFTHHLRFMRIRGFTGTEREIRLITHVIKYASVLEKLVIQCSDFVSTQGAAATMGLLSVPRASINVSIVLNMPGNY</sequence>
<dbReference type="SMART" id="SM00579">
    <property type="entry name" value="FBD"/>
    <property type="match status" value="1"/>
</dbReference>
<organism evidence="2 3">
    <name type="scientific">Anisodus tanguticus</name>
    <dbReference type="NCBI Taxonomy" id="243964"/>
    <lineage>
        <taxon>Eukaryota</taxon>
        <taxon>Viridiplantae</taxon>
        <taxon>Streptophyta</taxon>
        <taxon>Embryophyta</taxon>
        <taxon>Tracheophyta</taxon>
        <taxon>Spermatophyta</taxon>
        <taxon>Magnoliopsida</taxon>
        <taxon>eudicotyledons</taxon>
        <taxon>Gunneridae</taxon>
        <taxon>Pentapetalae</taxon>
        <taxon>asterids</taxon>
        <taxon>lamiids</taxon>
        <taxon>Solanales</taxon>
        <taxon>Solanaceae</taxon>
        <taxon>Solanoideae</taxon>
        <taxon>Hyoscyameae</taxon>
        <taxon>Anisodus</taxon>
    </lineage>
</organism>
<dbReference type="AlphaFoldDB" id="A0AAE1UZ49"/>
<dbReference type="InterPro" id="IPR006566">
    <property type="entry name" value="FBD"/>
</dbReference>
<feature type="domain" description="FBD" evidence="1">
    <location>
        <begin position="50"/>
        <end position="121"/>
    </location>
</feature>
<accession>A0AAE1UZ49</accession>
<proteinExistence type="predicted"/>
<comment type="caution">
    <text evidence="2">The sequence shown here is derived from an EMBL/GenBank/DDBJ whole genome shotgun (WGS) entry which is preliminary data.</text>
</comment>
<dbReference type="EMBL" id="JAVYJV010000019">
    <property type="protein sequence ID" value="KAK4344591.1"/>
    <property type="molecule type" value="Genomic_DNA"/>
</dbReference>
<dbReference type="Pfam" id="PF08387">
    <property type="entry name" value="FBD"/>
    <property type="match status" value="1"/>
</dbReference>
<evidence type="ECO:0000313" key="3">
    <source>
        <dbReference type="Proteomes" id="UP001291623"/>
    </source>
</evidence>
<dbReference type="Proteomes" id="UP001291623">
    <property type="component" value="Unassembled WGS sequence"/>
</dbReference>
<gene>
    <name evidence="2" type="ORF">RND71_034767</name>
</gene>
<name>A0AAE1UZ49_9SOLA</name>
<evidence type="ECO:0000313" key="2">
    <source>
        <dbReference type="EMBL" id="KAK4344591.1"/>
    </source>
</evidence>
<keyword evidence="3" id="KW-1185">Reference proteome</keyword>
<protein>
    <recommendedName>
        <fullName evidence="1">FBD domain-containing protein</fullName>
    </recommendedName>
</protein>